<gene>
    <name evidence="9" type="ORF">XE03_1342</name>
</gene>
<evidence type="ECO:0000256" key="3">
    <source>
        <dbReference type="ARBA" id="ARBA00012027"/>
    </source>
</evidence>
<dbReference type="InterPro" id="IPR025202">
    <property type="entry name" value="PLD-like_dom"/>
</dbReference>
<evidence type="ECO:0000256" key="5">
    <source>
        <dbReference type="ARBA" id="ARBA00022963"/>
    </source>
</evidence>
<name>A0A101I0T9_UNCT6</name>
<dbReference type="EMBL" id="LGGX01000014">
    <property type="protein sequence ID" value="KUK86643.1"/>
    <property type="molecule type" value="Genomic_DNA"/>
</dbReference>
<dbReference type="Pfam" id="PF00932">
    <property type="entry name" value="LTD"/>
    <property type="match status" value="1"/>
</dbReference>
<dbReference type="EC" id="3.1.4.4" evidence="3"/>
<dbReference type="GO" id="GO:0004630">
    <property type="term" value="F:phospholipase D activity"/>
    <property type="evidence" value="ECO:0007669"/>
    <property type="project" value="UniProtKB-EC"/>
</dbReference>
<comment type="caution">
    <text evidence="9">The sequence shown here is derived from an EMBL/GenBank/DDBJ whole genome shotgun (WGS) entry which is preliminary data.</text>
</comment>
<dbReference type="Proteomes" id="UP000053467">
    <property type="component" value="Unassembled WGS sequence"/>
</dbReference>
<dbReference type="CDD" id="cd09116">
    <property type="entry name" value="PLDc_Nuc_like"/>
    <property type="match status" value="1"/>
</dbReference>
<evidence type="ECO:0000256" key="6">
    <source>
        <dbReference type="ARBA" id="ARBA00023098"/>
    </source>
</evidence>
<dbReference type="AlphaFoldDB" id="A0A101I0T9"/>
<reference evidence="10" key="1">
    <citation type="journal article" date="2015" name="MBio">
        <title>Genome-Resolved Metagenomic Analysis Reveals Roles for Candidate Phyla and Other Microbial Community Members in Biogeochemical Transformations in Oil Reservoirs.</title>
        <authorList>
            <person name="Hu P."/>
            <person name="Tom L."/>
            <person name="Singh A."/>
            <person name="Thomas B.C."/>
            <person name="Baker B.J."/>
            <person name="Piceno Y.M."/>
            <person name="Andersen G.L."/>
            <person name="Banfield J.F."/>
        </authorList>
    </citation>
    <scope>NUCLEOTIDE SEQUENCE [LARGE SCALE GENOMIC DNA]</scope>
</reference>
<dbReference type="InterPro" id="IPR001736">
    <property type="entry name" value="PLipase_D/transphosphatidylase"/>
</dbReference>
<dbReference type="GO" id="GO:0006793">
    <property type="term" value="P:phosphorus metabolic process"/>
    <property type="evidence" value="ECO:0007669"/>
    <property type="project" value="UniProtKB-ARBA"/>
</dbReference>
<keyword evidence="6" id="KW-0443">Lipid metabolism</keyword>
<evidence type="ECO:0000259" key="8">
    <source>
        <dbReference type="PROSITE" id="PS51841"/>
    </source>
</evidence>
<organism evidence="9 10">
    <name type="scientific">candidate division TA06 bacterium 34_109</name>
    <dbReference type="NCBI Taxonomy" id="1635277"/>
    <lineage>
        <taxon>Bacteria</taxon>
        <taxon>Bacteria division TA06</taxon>
    </lineage>
</organism>
<dbReference type="GO" id="GO:0016042">
    <property type="term" value="P:lipid catabolic process"/>
    <property type="evidence" value="ECO:0007669"/>
    <property type="project" value="UniProtKB-KW"/>
</dbReference>
<dbReference type="InterPro" id="IPR036415">
    <property type="entry name" value="Lamin_tail_dom_sf"/>
</dbReference>
<dbReference type="PATRIC" id="fig|1635277.3.peg.2022"/>
<dbReference type="NCBIfam" id="TIGR04183">
    <property type="entry name" value="Por_Secre_tail"/>
    <property type="match status" value="1"/>
</dbReference>
<feature type="domain" description="LTD" evidence="8">
    <location>
        <begin position="16"/>
        <end position="143"/>
    </location>
</feature>
<dbReference type="GO" id="GO:0016891">
    <property type="term" value="F:RNA endonuclease activity producing 5'-phosphomonoesters, hydrolytic mechanism"/>
    <property type="evidence" value="ECO:0007669"/>
    <property type="project" value="TreeGrafter"/>
</dbReference>
<feature type="domain" description="PLD phosphodiesterase" evidence="7">
    <location>
        <begin position="420"/>
        <end position="447"/>
    </location>
</feature>
<dbReference type="SUPFAM" id="SSF56024">
    <property type="entry name" value="Phospholipase D/nuclease"/>
    <property type="match status" value="2"/>
</dbReference>
<dbReference type="PANTHER" id="PTHR43856:SF1">
    <property type="entry name" value="MITOCHONDRIAL CARDIOLIPIN HYDROLASE"/>
    <property type="match status" value="1"/>
</dbReference>
<evidence type="ECO:0000313" key="9">
    <source>
        <dbReference type="EMBL" id="KUK86643.1"/>
    </source>
</evidence>
<evidence type="ECO:0000313" key="10">
    <source>
        <dbReference type="Proteomes" id="UP000053467"/>
    </source>
</evidence>
<evidence type="ECO:0000256" key="1">
    <source>
        <dbReference type="ARBA" id="ARBA00000798"/>
    </source>
</evidence>
<evidence type="ECO:0000256" key="2">
    <source>
        <dbReference type="ARBA" id="ARBA00008664"/>
    </source>
</evidence>
<keyword evidence="4" id="KW-0378">Hydrolase</keyword>
<evidence type="ECO:0000259" key="7">
    <source>
        <dbReference type="PROSITE" id="PS50035"/>
    </source>
</evidence>
<dbReference type="InterPro" id="IPR001322">
    <property type="entry name" value="Lamin_tail_dom"/>
</dbReference>
<dbReference type="Gene3D" id="3.30.870.10">
    <property type="entry name" value="Endonuclease Chain A"/>
    <property type="match status" value="2"/>
</dbReference>
<dbReference type="PROSITE" id="PS51841">
    <property type="entry name" value="LTD"/>
    <property type="match status" value="1"/>
</dbReference>
<dbReference type="SMART" id="SM00155">
    <property type="entry name" value="PLDc"/>
    <property type="match status" value="2"/>
</dbReference>
<sequence length="842" mass="95329">MKRKLLFTLALFIYVVLFSHNPLITELLVNPSIGGDRSEWVEIFNKSDSPILLDGWKITDGEGVWTIPSNNYYLYPQGKITFAMYADSFYNQYGYYPDFAAYPGTSGVRALTVSGSFALANTGDQVYLKNSNDSIIDCFAYITKYTTANPESVWYPISVTPVTDVSYIRWPEDSEGVEYAGEVSESLSTVWNSASGQTTVGPDTGGLNSSFFSLKNHVRTPASPTFLDDVVISCNAFSDTNVQYVKIFYSTNNFYSTDSILMVKTDDSTYVETIPPFPVHTDLRYYIKGYDSKDRTRFLPPLAPAEYYRYIVIDTLDTFFDVHFNKTVEETLAIYNMAEDTSKLDLILCEYIHRAQKTIDCCFYDFDRRVVADSLVAAHNRGVNIRFITDKDNRTLPEVAQLESAGIKVIDDDYPLTYAGSNIMHNKFCIIDTFTTFTGSWNITDNGTESNANNSIIIKDRQVAENYTKEFSEMWGSDTPTPDSTKSKFSTQKSDNITHTFIVANDTVEVYMSPSDGVASKIINAISTADNSIYFCIFSFTHQGICDAMKTEYDGGVTVRGVFDATYWDADYSKSLDMRGLPNSTSTNNPWSPPADVLKDNVSGNLLHHKYMLIDADLWNSNPIVITGSYNWSNSAETGNDENCVILHSKYFAEMFLQEFVARYLEAGGTANFSIDTKLENINIKARREKEDVIIEYDVDDLYFSKVLIEYIDNKVFESKNKKDIFVHKNKNGGTYDLYLLRTSGVKRKIGSVNIDSFGKDFILLSSSFYWSKKNPYRVFVDGSGRLEVSVINTLGQKVLRKDFRLKGKSEINLNEDLPKGIYYIKFKNDGKEIVDKVMRIE</sequence>
<dbReference type="PANTHER" id="PTHR43856">
    <property type="entry name" value="CARDIOLIPIN HYDROLASE"/>
    <property type="match status" value="1"/>
</dbReference>
<comment type="catalytic activity">
    <reaction evidence="1">
        <text>a 1,2-diacyl-sn-glycero-3-phosphocholine + H2O = a 1,2-diacyl-sn-glycero-3-phosphate + choline + H(+)</text>
        <dbReference type="Rhea" id="RHEA:14445"/>
        <dbReference type="ChEBI" id="CHEBI:15354"/>
        <dbReference type="ChEBI" id="CHEBI:15377"/>
        <dbReference type="ChEBI" id="CHEBI:15378"/>
        <dbReference type="ChEBI" id="CHEBI:57643"/>
        <dbReference type="ChEBI" id="CHEBI:58608"/>
        <dbReference type="EC" id="3.1.4.4"/>
    </reaction>
</comment>
<protein>
    <recommendedName>
        <fullName evidence="3">phospholipase D</fullName>
        <ecNumber evidence="3">3.1.4.4</ecNumber>
    </recommendedName>
</protein>
<evidence type="ECO:0000256" key="4">
    <source>
        <dbReference type="ARBA" id="ARBA00022801"/>
    </source>
</evidence>
<proteinExistence type="inferred from homology"/>
<feature type="domain" description="PLD phosphodiesterase" evidence="7">
    <location>
        <begin position="603"/>
        <end position="636"/>
    </location>
</feature>
<comment type="similarity">
    <text evidence="2">Belongs to the phospholipase D family.</text>
</comment>
<dbReference type="SUPFAM" id="SSF74853">
    <property type="entry name" value="Lamin A/C globular tail domain"/>
    <property type="match status" value="1"/>
</dbReference>
<dbReference type="PROSITE" id="PS50035">
    <property type="entry name" value="PLD"/>
    <property type="match status" value="2"/>
</dbReference>
<keyword evidence="5" id="KW-0442">Lipid degradation</keyword>
<dbReference type="InterPro" id="IPR026444">
    <property type="entry name" value="Secre_tail"/>
</dbReference>
<dbReference type="InterPro" id="IPR051406">
    <property type="entry name" value="PLD_domain"/>
</dbReference>
<accession>A0A101I0T9</accession>
<dbReference type="Pfam" id="PF13091">
    <property type="entry name" value="PLDc_2"/>
    <property type="match status" value="2"/>
</dbReference>